<feature type="region of interest" description="Disordered" evidence="1">
    <location>
        <begin position="151"/>
        <end position="197"/>
    </location>
</feature>
<comment type="caution">
    <text evidence="4">The sequence shown here is derived from an EMBL/GenBank/DDBJ whole genome shotgun (WGS) entry which is preliminary data.</text>
</comment>
<dbReference type="Pfam" id="PF05036">
    <property type="entry name" value="SPOR"/>
    <property type="match status" value="1"/>
</dbReference>
<protein>
    <submittedName>
        <fullName evidence="4">Sporulation protein</fullName>
    </submittedName>
</protein>
<sequence length="322" mass="35923">MEFRMAKKPRIKNKTYSLGLIVAASLSFTTISHAESFLCDGTQAAANQLPQLSQSCPIGKGLWGKALPNKNIEDPTFWIQCGMLAKTLPLATAKPLYQKISTDVWMKPEGNGYRCLIGPYDNFPDAKKELSQVRSLKAYKEAFIRVVDKSAPQAKPSVKPDPAAKNKALKAKGVKTKEPKAKEPKAKVSPSVLNTMKPKSTPVLATSELTTNTDISVRVQTQVDGRTYVVPYVLDDNNQFYMEHSKAWNRLSYDNAGEVCSELKMRLVTEDEWKKLLATNVMEKDSWPMHLPYWGHQKKGLFTNGRVTQLKGSSLLNVLCVK</sequence>
<evidence type="ECO:0000256" key="2">
    <source>
        <dbReference type="SAM" id="SignalP"/>
    </source>
</evidence>
<dbReference type="InterPro" id="IPR007730">
    <property type="entry name" value="SPOR-like_dom"/>
</dbReference>
<feature type="compositionally biased region" description="Basic and acidic residues" evidence="1">
    <location>
        <begin position="175"/>
        <end position="186"/>
    </location>
</feature>
<organism evidence="4 5">
    <name type="scientific">Vibrio genomosp. F6 str. FF-238</name>
    <dbReference type="NCBI Taxonomy" id="1191298"/>
    <lineage>
        <taxon>Bacteria</taxon>
        <taxon>Pseudomonadati</taxon>
        <taxon>Pseudomonadota</taxon>
        <taxon>Gammaproteobacteria</taxon>
        <taxon>Vibrionales</taxon>
        <taxon>Vibrionaceae</taxon>
        <taxon>Vibrio</taxon>
    </lineage>
</organism>
<feature type="chain" id="PRO_5009173307" evidence="2">
    <location>
        <begin position="35"/>
        <end position="322"/>
    </location>
</feature>
<gene>
    <name evidence="4" type="ORF">A130_05460</name>
</gene>
<keyword evidence="2" id="KW-0732">Signal</keyword>
<accession>A0A1E5CXM1</accession>
<name>A0A1E5CXM1_9VIBR</name>
<dbReference type="SUPFAM" id="SSF110997">
    <property type="entry name" value="Sporulation related repeat"/>
    <property type="match status" value="1"/>
</dbReference>
<dbReference type="EMBL" id="AJYW02000149">
    <property type="protein sequence ID" value="OEE75541.1"/>
    <property type="molecule type" value="Genomic_DNA"/>
</dbReference>
<feature type="signal peptide" evidence="2">
    <location>
        <begin position="1"/>
        <end position="34"/>
    </location>
</feature>
<dbReference type="Proteomes" id="UP000094165">
    <property type="component" value="Unassembled WGS sequence"/>
</dbReference>
<evidence type="ECO:0000259" key="3">
    <source>
        <dbReference type="Pfam" id="PF05036"/>
    </source>
</evidence>
<evidence type="ECO:0000313" key="5">
    <source>
        <dbReference type="Proteomes" id="UP000094165"/>
    </source>
</evidence>
<dbReference type="InterPro" id="IPR036680">
    <property type="entry name" value="SPOR-like_sf"/>
</dbReference>
<proteinExistence type="predicted"/>
<reference evidence="4 5" key="1">
    <citation type="journal article" date="2012" name="Science">
        <title>Ecological populations of bacteria act as socially cohesive units of antibiotic production and resistance.</title>
        <authorList>
            <person name="Cordero O.X."/>
            <person name="Wildschutte H."/>
            <person name="Kirkup B."/>
            <person name="Proehl S."/>
            <person name="Ngo L."/>
            <person name="Hussain F."/>
            <person name="Le Roux F."/>
            <person name="Mincer T."/>
            <person name="Polz M.F."/>
        </authorList>
    </citation>
    <scope>NUCLEOTIDE SEQUENCE [LARGE SCALE GENOMIC DNA]</scope>
    <source>
        <strain evidence="4 5">FF-238</strain>
    </source>
</reference>
<feature type="domain" description="SPOR" evidence="3">
    <location>
        <begin position="76"/>
        <end position="145"/>
    </location>
</feature>
<evidence type="ECO:0000256" key="1">
    <source>
        <dbReference type="SAM" id="MobiDB-lite"/>
    </source>
</evidence>
<evidence type="ECO:0000313" key="4">
    <source>
        <dbReference type="EMBL" id="OEE75541.1"/>
    </source>
</evidence>
<dbReference type="AlphaFoldDB" id="A0A1E5CXM1"/>
<dbReference type="GO" id="GO:0042834">
    <property type="term" value="F:peptidoglycan binding"/>
    <property type="evidence" value="ECO:0007669"/>
    <property type="project" value="InterPro"/>
</dbReference>
<keyword evidence="5" id="KW-1185">Reference proteome</keyword>